<name>A0A3L7ALH2_9HYPH</name>
<gene>
    <name evidence="2" type="ORF">D9R14_05160</name>
</gene>
<protein>
    <submittedName>
        <fullName evidence="2">Uncharacterized protein</fullName>
    </submittedName>
</protein>
<dbReference type="Proteomes" id="UP000269692">
    <property type="component" value="Unassembled WGS sequence"/>
</dbReference>
<feature type="region of interest" description="Disordered" evidence="1">
    <location>
        <begin position="1"/>
        <end position="49"/>
    </location>
</feature>
<sequence length="77" mass="7948">MLAALAGCTSDGPLASITPPNPDVPKVEADNFPSIGAQPTGRPPPLSAEDRAKLQADLEALAKDREAKLKRSIGADN</sequence>
<organism evidence="2 3">
    <name type="scientific">Xanthobacter tagetidis</name>
    <dbReference type="NCBI Taxonomy" id="60216"/>
    <lineage>
        <taxon>Bacteria</taxon>
        <taxon>Pseudomonadati</taxon>
        <taxon>Pseudomonadota</taxon>
        <taxon>Alphaproteobacteria</taxon>
        <taxon>Hyphomicrobiales</taxon>
        <taxon>Xanthobacteraceae</taxon>
        <taxon>Xanthobacter</taxon>
    </lineage>
</organism>
<accession>A0A3L7ALH2</accession>
<proteinExistence type="predicted"/>
<comment type="caution">
    <text evidence="2">The sequence shown here is derived from an EMBL/GenBank/DDBJ whole genome shotgun (WGS) entry which is preliminary data.</text>
</comment>
<evidence type="ECO:0000313" key="3">
    <source>
        <dbReference type="Proteomes" id="UP000269692"/>
    </source>
</evidence>
<evidence type="ECO:0000256" key="1">
    <source>
        <dbReference type="SAM" id="MobiDB-lite"/>
    </source>
</evidence>
<dbReference type="AlphaFoldDB" id="A0A3L7ALH2"/>
<keyword evidence="3" id="KW-1185">Reference proteome</keyword>
<evidence type="ECO:0000313" key="2">
    <source>
        <dbReference type="EMBL" id="RLP80451.1"/>
    </source>
</evidence>
<dbReference type="RefSeq" id="WP_121622245.1">
    <property type="nucleotide sequence ID" value="NZ_JBAFVX010000003.1"/>
</dbReference>
<dbReference type="EMBL" id="RCTF01000003">
    <property type="protein sequence ID" value="RLP80451.1"/>
    <property type="molecule type" value="Genomic_DNA"/>
</dbReference>
<reference evidence="2 3" key="1">
    <citation type="submission" date="2018-10" db="EMBL/GenBank/DDBJ databases">
        <title>Xanthobacter tagetidis genome sequencing and assembly.</title>
        <authorList>
            <person name="Maclea K.S."/>
            <person name="Goen A.E."/>
            <person name="Fatima S.A."/>
        </authorList>
    </citation>
    <scope>NUCLEOTIDE SEQUENCE [LARGE SCALE GENOMIC DNA]</scope>
    <source>
        <strain evidence="2 3">ATCC 700314</strain>
    </source>
</reference>